<comment type="cofactor">
    <cofactor evidence="1">
        <name>Mn(2+)</name>
        <dbReference type="ChEBI" id="CHEBI:29035"/>
    </cofactor>
</comment>
<feature type="domain" description="Nudix hydrolase" evidence="8">
    <location>
        <begin position="44"/>
        <end position="191"/>
    </location>
</feature>
<dbReference type="Gene3D" id="3.90.79.10">
    <property type="entry name" value="Nucleoside Triphosphate Pyrophosphohydrolase"/>
    <property type="match status" value="2"/>
</dbReference>
<dbReference type="InterPro" id="IPR039121">
    <property type="entry name" value="NUDT19"/>
</dbReference>
<evidence type="ECO:0000256" key="2">
    <source>
        <dbReference type="ARBA" id="ARBA00001946"/>
    </source>
</evidence>
<accession>A0A7G8PNE2</accession>
<dbReference type="CDD" id="cd18870">
    <property type="entry name" value="NUDIX_AcylCoAdiphos_Nudt19"/>
    <property type="match status" value="1"/>
</dbReference>
<dbReference type="PANTHER" id="PTHR12318">
    <property type="entry name" value="TESTOSTERONE-REGULATED PROTEIN RP2"/>
    <property type="match status" value="1"/>
</dbReference>
<keyword evidence="6" id="KW-0464">Manganese</keyword>
<dbReference type="AlphaFoldDB" id="A0A7G8PNE2"/>
<dbReference type="GO" id="GO:0016818">
    <property type="term" value="F:hydrolase activity, acting on acid anhydrides, in phosphorus-containing anhydrides"/>
    <property type="evidence" value="ECO:0007669"/>
    <property type="project" value="InterPro"/>
</dbReference>
<keyword evidence="5" id="KW-0460">Magnesium</keyword>
<feature type="compositionally biased region" description="Basic and acidic residues" evidence="7">
    <location>
        <begin position="14"/>
        <end position="23"/>
    </location>
</feature>
<gene>
    <name evidence="9" type="ORF">HZU40_03265</name>
</gene>
<evidence type="ECO:0000256" key="4">
    <source>
        <dbReference type="ARBA" id="ARBA00022801"/>
    </source>
</evidence>
<evidence type="ECO:0000256" key="5">
    <source>
        <dbReference type="ARBA" id="ARBA00022842"/>
    </source>
</evidence>
<dbReference type="InterPro" id="IPR015797">
    <property type="entry name" value="NUDIX_hydrolase-like_dom_sf"/>
</dbReference>
<dbReference type="KEGG" id="mflu:HZU40_03265"/>
<reference evidence="9 10" key="1">
    <citation type="submission" date="2020-07" db="EMBL/GenBank/DDBJ databases">
        <title>Draft genome sequence of four isobutane-metabolizing strains capable of cometabolically degrading diverse ether contaminants.</title>
        <authorList>
            <person name="Chen W."/>
            <person name="Faulkner N."/>
            <person name="Smith C."/>
            <person name="Hyman M."/>
        </authorList>
    </citation>
    <scope>NUCLEOTIDE SEQUENCE [LARGE SCALE GENOMIC DNA]</scope>
    <source>
        <strain evidence="9 10">2A</strain>
    </source>
</reference>
<dbReference type="Pfam" id="PF00293">
    <property type="entry name" value="NUDIX"/>
    <property type="match status" value="1"/>
</dbReference>
<proteinExistence type="predicted"/>
<keyword evidence="3" id="KW-0479">Metal-binding</keyword>
<dbReference type="EMBL" id="CP059894">
    <property type="protein sequence ID" value="QNJ95858.1"/>
    <property type="molecule type" value="Genomic_DNA"/>
</dbReference>
<protein>
    <submittedName>
        <fullName evidence="9">NUDIX domain-containing protein</fullName>
    </submittedName>
</protein>
<evidence type="ECO:0000313" key="10">
    <source>
        <dbReference type="Proteomes" id="UP000515498"/>
    </source>
</evidence>
<evidence type="ECO:0000256" key="1">
    <source>
        <dbReference type="ARBA" id="ARBA00001936"/>
    </source>
</evidence>
<sequence length="266" mass="29235">MLRRTRHAVRRSRRCDSDGRDVTDVGPSIPAAWRQRGPNEGGQPEIPAATVVLVRDGRDSLEVLLLKRAGTTSFAADAWVFPGGRVEPSDADDGDVFSIVAARRAAARETEEEAGIILDSGDLQAFAHWTPGPEAPKRFATWTLFGPVGPETEVRIDGGEIVDHQWISPSRALDEHRLGRIAMLPPTWMTLLRLSSYPSVVAARAEVAEAPIERFSSRVATTAACRVVLWSGDAGYQTLDADAPGARHRLYLDDRGWRYERIVDTD</sequence>
<organism evidence="9 10">
    <name type="scientific">Mycolicibacterium fluoranthenivorans</name>
    <dbReference type="NCBI Taxonomy" id="258505"/>
    <lineage>
        <taxon>Bacteria</taxon>
        <taxon>Bacillati</taxon>
        <taxon>Actinomycetota</taxon>
        <taxon>Actinomycetes</taxon>
        <taxon>Mycobacteriales</taxon>
        <taxon>Mycobacteriaceae</taxon>
        <taxon>Mycolicibacterium</taxon>
    </lineage>
</organism>
<evidence type="ECO:0000313" key="9">
    <source>
        <dbReference type="EMBL" id="QNJ95858.1"/>
    </source>
</evidence>
<dbReference type="PANTHER" id="PTHR12318:SF0">
    <property type="entry name" value="ACYL-COENZYME A DIPHOSPHATASE NUDT19"/>
    <property type="match status" value="1"/>
</dbReference>
<dbReference type="SUPFAM" id="SSF55811">
    <property type="entry name" value="Nudix"/>
    <property type="match status" value="1"/>
</dbReference>
<evidence type="ECO:0000256" key="6">
    <source>
        <dbReference type="ARBA" id="ARBA00023211"/>
    </source>
</evidence>
<name>A0A7G8PNE2_9MYCO</name>
<evidence type="ECO:0000256" key="7">
    <source>
        <dbReference type="SAM" id="MobiDB-lite"/>
    </source>
</evidence>
<feature type="region of interest" description="Disordered" evidence="7">
    <location>
        <begin position="1"/>
        <end position="45"/>
    </location>
</feature>
<dbReference type="Proteomes" id="UP000515498">
    <property type="component" value="Chromosome"/>
</dbReference>
<evidence type="ECO:0000256" key="3">
    <source>
        <dbReference type="ARBA" id="ARBA00022723"/>
    </source>
</evidence>
<dbReference type="PROSITE" id="PS51462">
    <property type="entry name" value="NUDIX"/>
    <property type="match status" value="1"/>
</dbReference>
<feature type="compositionally biased region" description="Basic residues" evidence="7">
    <location>
        <begin position="1"/>
        <end position="13"/>
    </location>
</feature>
<comment type="cofactor">
    <cofactor evidence="2">
        <name>Mg(2+)</name>
        <dbReference type="ChEBI" id="CHEBI:18420"/>
    </cofactor>
</comment>
<dbReference type="GO" id="GO:0046872">
    <property type="term" value="F:metal ion binding"/>
    <property type="evidence" value="ECO:0007669"/>
    <property type="project" value="UniProtKB-KW"/>
</dbReference>
<dbReference type="InterPro" id="IPR000086">
    <property type="entry name" value="NUDIX_hydrolase_dom"/>
</dbReference>
<evidence type="ECO:0000259" key="8">
    <source>
        <dbReference type="PROSITE" id="PS51462"/>
    </source>
</evidence>
<keyword evidence="4" id="KW-0378">Hydrolase</keyword>